<dbReference type="GeneID" id="78774881"/>
<dbReference type="InterPro" id="IPR020617">
    <property type="entry name" value="Thiolase_C"/>
</dbReference>
<dbReference type="CTD" id="78774881"/>
<dbReference type="Gene3D" id="3.40.47.10">
    <property type="match status" value="1"/>
</dbReference>
<evidence type="ECO:0000259" key="1">
    <source>
        <dbReference type="Pfam" id="PF02803"/>
    </source>
</evidence>
<dbReference type="RefSeq" id="XP_053586899.1">
    <property type="nucleotide sequence ID" value="XM_053727322.1"/>
</dbReference>
<dbReference type="AlphaFoldDB" id="A0A6A5H271"/>
<evidence type="ECO:0000313" key="2">
    <source>
        <dbReference type="EMBL" id="KAF1761069.1"/>
    </source>
</evidence>
<feature type="domain" description="Thiolase C-terminal" evidence="1">
    <location>
        <begin position="43"/>
        <end position="100"/>
    </location>
</feature>
<evidence type="ECO:0000313" key="3">
    <source>
        <dbReference type="Proteomes" id="UP000483820"/>
    </source>
</evidence>
<reference evidence="2 3" key="1">
    <citation type="submission" date="2019-12" db="EMBL/GenBank/DDBJ databases">
        <title>Chromosome-level assembly of the Caenorhabditis remanei genome.</title>
        <authorList>
            <person name="Teterina A.A."/>
            <person name="Willis J.H."/>
            <person name="Phillips P.C."/>
        </authorList>
    </citation>
    <scope>NUCLEOTIDE SEQUENCE [LARGE SCALE GENOMIC DNA]</scope>
    <source>
        <strain evidence="2 3">PX506</strain>
        <tissue evidence="2">Whole organism</tissue>
    </source>
</reference>
<protein>
    <recommendedName>
        <fullName evidence="1">Thiolase C-terminal domain-containing protein</fullName>
    </recommendedName>
</protein>
<name>A0A6A5H271_CAERE</name>
<accession>A0A6A5H271</accession>
<comment type="caution">
    <text evidence="2">The sequence shown here is derived from an EMBL/GenBank/DDBJ whole genome shotgun (WGS) entry which is preliminary data.</text>
</comment>
<dbReference type="EMBL" id="WUAV01000003">
    <property type="protein sequence ID" value="KAF1761069.1"/>
    <property type="molecule type" value="Genomic_DNA"/>
</dbReference>
<dbReference type="Pfam" id="PF02803">
    <property type="entry name" value="Thiolase_C"/>
    <property type="match status" value="1"/>
</dbReference>
<dbReference type="GO" id="GO:0016747">
    <property type="term" value="F:acyltransferase activity, transferring groups other than amino-acyl groups"/>
    <property type="evidence" value="ECO:0007669"/>
    <property type="project" value="InterPro"/>
</dbReference>
<organism evidence="2 3">
    <name type="scientific">Caenorhabditis remanei</name>
    <name type="common">Caenorhabditis vulgaris</name>
    <dbReference type="NCBI Taxonomy" id="31234"/>
    <lineage>
        <taxon>Eukaryota</taxon>
        <taxon>Metazoa</taxon>
        <taxon>Ecdysozoa</taxon>
        <taxon>Nematoda</taxon>
        <taxon>Chromadorea</taxon>
        <taxon>Rhabditida</taxon>
        <taxon>Rhabditina</taxon>
        <taxon>Rhabditomorpha</taxon>
        <taxon>Rhabditoidea</taxon>
        <taxon>Rhabditidae</taxon>
        <taxon>Peloderinae</taxon>
        <taxon>Caenorhabditis</taxon>
    </lineage>
</organism>
<dbReference type="Proteomes" id="UP000483820">
    <property type="component" value="Chromosome III"/>
</dbReference>
<gene>
    <name evidence="2" type="ORF">GCK72_009323</name>
</gene>
<sequence length="105" mass="12173">MQLSVRIFQRGRRDWIFFGTSQPTSFQNFSPKLDSVSKILMYSKSFAGQVLANLNAMDSEYFCKEQMKRSGKFRRLPMDKLNLWGGSLSIGHPYTGVRLAKEKER</sequence>
<proteinExistence type="predicted"/>
<dbReference type="InterPro" id="IPR016039">
    <property type="entry name" value="Thiolase-like"/>
</dbReference>
<dbReference type="KEGG" id="crq:GCK72_009323"/>